<evidence type="ECO:0000313" key="2">
    <source>
        <dbReference type="EMBL" id="GAA2135928.1"/>
    </source>
</evidence>
<feature type="compositionally biased region" description="Low complexity" evidence="1">
    <location>
        <begin position="47"/>
        <end position="59"/>
    </location>
</feature>
<dbReference type="RefSeq" id="WP_344365062.1">
    <property type="nucleotide sequence ID" value="NZ_BAAAQB010000029.1"/>
</dbReference>
<protein>
    <submittedName>
        <fullName evidence="2">Uncharacterized protein</fullName>
    </submittedName>
</protein>
<dbReference type="EMBL" id="BAAAQB010000029">
    <property type="protein sequence ID" value="GAA2135928.1"/>
    <property type="molecule type" value="Genomic_DNA"/>
</dbReference>
<reference evidence="3" key="1">
    <citation type="journal article" date="2019" name="Int. J. Syst. Evol. Microbiol.">
        <title>The Global Catalogue of Microorganisms (GCM) 10K type strain sequencing project: providing services to taxonomists for standard genome sequencing and annotation.</title>
        <authorList>
            <consortium name="The Broad Institute Genomics Platform"/>
            <consortium name="The Broad Institute Genome Sequencing Center for Infectious Disease"/>
            <person name="Wu L."/>
            <person name="Ma J."/>
        </authorList>
    </citation>
    <scope>NUCLEOTIDE SEQUENCE [LARGE SCALE GENOMIC DNA]</scope>
    <source>
        <strain evidence="3">JCM 15921</strain>
    </source>
</reference>
<sequence>MMDKQPLENRPWHKAPAVGVGVEDRQSAVARETERIMREAKGDRLAATKSSSTSSWKWA</sequence>
<dbReference type="Proteomes" id="UP001500102">
    <property type="component" value="Unassembled WGS sequence"/>
</dbReference>
<feature type="compositionally biased region" description="Basic and acidic residues" evidence="1">
    <location>
        <begin position="1"/>
        <end position="11"/>
    </location>
</feature>
<gene>
    <name evidence="2" type="ORF">GCM10009825_20590</name>
</gene>
<keyword evidence="3" id="KW-1185">Reference proteome</keyword>
<evidence type="ECO:0000256" key="1">
    <source>
        <dbReference type="SAM" id="MobiDB-lite"/>
    </source>
</evidence>
<feature type="region of interest" description="Disordered" evidence="1">
    <location>
        <begin position="40"/>
        <end position="59"/>
    </location>
</feature>
<organism evidence="2 3">
    <name type="scientific">Arthrobacter humicola</name>
    <dbReference type="NCBI Taxonomy" id="409291"/>
    <lineage>
        <taxon>Bacteria</taxon>
        <taxon>Bacillati</taxon>
        <taxon>Actinomycetota</taxon>
        <taxon>Actinomycetes</taxon>
        <taxon>Micrococcales</taxon>
        <taxon>Micrococcaceae</taxon>
        <taxon>Arthrobacter</taxon>
    </lineage>
</organism>
<feature type="region of interest" description="Disordered" evidence="1">
    <location>
        <begin position="1"/>
        <end position="25"/>
    </location>
</feature>
<comment type="caution">
    <text evidence="2">The sequence shown here is derived from an EMBL/GenBank/DDBJ whole genome shotgun (WGS) entry which is preliminary data.</text>
</comment>
<accession>A0ABP5KUG1</accession>
<name>A0ABP5KUG1_9MICC</name>
<evidence type="ECO:0000313" key="3">
    <source>
        <dbReference type="Proteomes" id="UP001500102"/>
    </source>
</evidence>
<proteinExistence type="predicted"/>